<accession>A0A8H6YQH3</accession>
<evidence type="ECO:0000313" key="1">
    <source>
        <dbReference type="EMBL" id="KAF7362992.1"/>
    </source>
</evidence>
<reference evidence="1" key="1">
    <citation type="submission" date="2020-05" db="EMBL/GenBank/DDBJ databases">
        <title>Mycena genomes resolve the evolution of fungal bioluminescence.</title>
        <authorList>
            <person name="Tsai I.J."/>
        </authorList>
    </citation>
    <scope>NUCLEOTIDE SEQUENCE</scope>
    <source>
        <strain evidence="1">CCC161011</strain>
    </source>
</reference>
<comment type="caution">
    <text evidence="1">The sequence shown here is derived from an EMBL/GenBank/DDBJ whole genome shotgun (WGS) entry which is preliminary data.</text>
</comment>
<protein>
    <submittedName>
        <fullName evidence="1">Uncharacterized protein</fullName>
    </submittedName>
</protein>
<dbReference type="InterPro" id="IPR032675">
    <property type="entry name" value="LRR_dom_sf"/>
</dbReference>
<evidence type="ECO:0000313" key="2">
    <source>
        <dbReference type="Proteomes" id="UP000620124"/>
    </source>
</evidence>
<proteinExistence type="predicted"/>
<gene>
    <name evidence="1" type="ORF">MVEN_00650800</name>
</gene>
<keyword evidence="2" id="KW-1185">Reference proteome</keyword>
<dbReference type="Gene3D" id="3.80.10.10">
    <property type="entry name" value="Ribonuclease Inhibitor"/>
    <property type="match status" value="1"/>
</dbReference>
<dbReference type="SUPFAM" id="SSF52047">
    <property type="entry name" value="RNI-like"/>
    <property type="match status" value="1"/>
</dbReference>
<dbReference type="Proteomes" id="UP000620124">
    <property type="component" value="Unassembled WGS sequence"/>
</dbReference>
<dbReference type="AlphaFoldDB" id="A0A8H6YQH3"/>
<dbReference type="OrthoDB" id="2877587at2759"/>
<sequence>MHRYPSNFLPNEKTTLKVANRGSFHKYPTSTSIDPAALRHLIINGGWRIWSKESLDEALSVLPVLPALEVLRLHYMTWDNVSVSSKTILTSSFTNVIQLELSRFGCDTLQELVGILLCFPRLESLSFYGLDEPVESVRTPPELGSVPPFQHLKSLHIADSYAADFLLWFLKIEPLPPICRLSLGAIADNYCVDGAGEPWQDRGILAYQEKALKDCHRHFATQLEHVIYRTENPYAQALDLPALRIMEGRIWAISSMLRSSTFGALSTIVLHVDHMPSLVDEKHTQPLRHFLRYSLITPPLASVRVLHIILQEWMLFYNNGEEDMRKAEADIRRELGPEFEARGGTVSLSWSSVGKSWGGGLDS</sequence>
<name>A0A8H6YQH3_9AGAR</name>
<dbReference type="EMBL" id="JACAZI010000004">
    <property type="protein sequence ID" value="KAF7362992.1"/>
    <property type="molecule type" value="Genomic_DNA"/>
</dbReference>
<organism evidence="1 2">
    <name type="scientific">Mycena venus</name>
    <dbReference type="NCBI Taxonomy" id="2733690"/>
    <lineage>
        <taxon>Eukaryota</taxon>
        <taxon>Fungi</taxon>
        <taxon>Dikarya</taxon>
        <taxon>Basidiomycota</taxon>
        <taxon>Agaricomycotina</taxon>
        <taxon>Agaricomycetes</taxon>
        <taxon>Agaricomycetidae</taxon>
        <taxon>Agaricales</taxon>
        <taxon>Marasmiineae</taxon>
        <taxon>Mycenaceae</taxon>
        <taxon>Mycena</taxon>
    </lineage>
</organism>